<dbReference type="PRINTS" id="PR00980">
    <property type="entry name" value="TRNASYNTHALA"/>
</dbReference>
<keyword evidence="8 14" id="KW-0067">ATP-binding</keyword>
<feature type="binding site" evidence="14">
    <location>
        <position position="677"/>
    </location>
    <ligand>
        <name>Zn(2+)</name>
        <dbReference type="ChEBI" id="CHEBI:29105"/>
    </ligand>
</feature>
<dbReference type="SUPFAM" id="SSF55681">
    <property type="entry name" value="Class II aaRS and biotin synthetases"/>
    <property type="match status" value="1"/>
</dbReference>
<dbReference type="GO" id="GO:0006419">
    <property type="term" value="P:alanyl-tRNA aminoacylation"/>
    <property type="evidence" value="ECO:0007669"/>
    <property type="project" value="UniProtKB-UniRule"/>
</dbReference>
<evidence type="ECO:0000256" key="4">
    <source>
        <dbReference type="ARBA" id="ARBA00022598"/>
    </source>
</evidence>
<gene>
    <name evidence="14 17" type="primary">alaS</name>
    <name evidence="17" type="ORF">EMELA_v1c08310</name>
</gene>
<evidence type="ECO:0000313" key="18">
    <source>
        <dbReference type="Proteomes" id="UP000231896"/>
    </source>
</evidence>
<keyword evidence="7 14" id="KW-0862">Zinc</keyword>
<dbReference type="Proteomes" id="UP000231896">
    <property type="component" value="Chromosome"/>
</dbReference>
<dbReference type="InterPro" id="IPR018163">
    <property type="entry name" value="Thr/Ala-tRNA-synth_IIc_edit"/>
</dbReference>
<keyword evidence="2 14" id="KW-0963">Cytoplasm</keyword>
<name>A0A2K8NX12_9MOLU</name>
<keyword evidence="3 14" id="KW-0820">tRNA-binding</keyword>
<dbReference type="InterPro" id="IPR012947">
    <property type="entry name" value="tRNA_SAD"/>
</dbReference>
<dbReference type="CDD" id="cd00673">
    <property type="entry name" value="AlaRS_core"/>
    <property type="match status" value="1"/>
</dbReference>
<dbReference type="InterPro" id="IPR009000">
    <property type="entry name" value="Transl_B-barrel_sf"/>
</dbReference>
<dbReference type="KEGG" id="eml:EMELA_v1c08310"/>
<dbReference type="Gene3D" id="3.30.54.20">
    <property type="match status" value="1"/>
</dbReference>
<dbReference type="GO" id="GO:0002161">
    <property type="term" value="F:aminoacyl-tRNA deacylase activity"/>
    <property type="evidence" value="ECO:0007669"/>
    <property type="project" value="TreeGrafter"/>
</dbReference>
<dbReference type="Gene3D" id="3.30.980.10">
    <property type="entry name" value="Threonyl-trna Synthetase, Chain A, domain 2"/>
    <property type="match status" value="1"/>
</dbReference>
<sequence>MKKLTTNEIRKMWLDFFEKKDHHFLETVSLIPVDDPSLLWINSGVATLKPYFDGRKRPPSPRLTNSQKAIRTNDIENVGVTARHHTMFEMLGNFSIGDYFKKEAIAFAWELLTSDKWFAIPSEKLYITVFDKDVDAYEYWINDIGIKPDHIFRLLRDTNFWDVGQGPCGPNTEIFFDRGEKWDKENNGPRLLAEDIENDRYIEIWNIVFSQFNNDGFDNYSELPRKNIDTGAGLERIASIFQDTPTNFETDIFWPTIEQIEKICDSKYKYSMGNYFNEDKTQTKINTAFKVIADHIRATSFAIADGVFPGNKDRGYIIRRLIRRALMKGMELGINGPFLSTLVIKVIDAMKDFYPYLIEKQNLIEITILNEEVKFLKTLSKGYEALNKMIQTDKKVTGKNALLLFESYGFPIEQTIEIAEDRNVKVDIEEFNKLFEQAKEQARNARKDLKAWDKQNEIFTKINVESEFTGWEKTQHEQAKIVYIFTDEEILTEAADTEVYVILDKTPFYAEKGGQAADTGYLVNNAMRADVIDTQQGPNHQHIHKIQLDGSIKIGDTVDAFVNEHKRTYTMKNHSGTHLIHSALRVVLGETVMQSGSYNDEFGLRMDFTYNESIKPEELLEAEELVVKKINEKIAREVHFCSMQDAINKYHALAFFTEKYDDIVRVVKFSDFSSELCGGTHVDNTIDIEDFTITGLESKGSGVYRIKCVTSKQAINEYLNTEINKLLKQIKDINHKYESTKTFASDEKIEELIKQSNNKDISKATILELKAILDNLTASMKNHERKVEELLTTQKLEKFKSFEPKPNAEGVLVIEEKVDGLNIKDMKTLVDDYKNKFDEVIITLTSENAEGNFVVVGVSENLQAKYSAIEIFKVLPILPKGGGNASLAQGKF</sequence>
<feature type="binding site" evidence="14">
    <location>
        <position position="578"/>
    </location>
    <ligand>
        <name>Zn(2+)</name>
        <dbReference type="ChEBI" id="CHEBI:29105"/>
    </ligand>
</feature>
<feature type="domain" description="Alanyl-transfer RNA synthetases family profile" evidence="16">
    <location>
        <begin position="4"/>
        <end position="720"/>
    </location>
</feature>
<evidence type="ECO:0000256" key="8">
    <source>
        <dbReference type="ARBA" id="ARBA00022840"/>
    </source>
</evidence>
<dbReference type="Gene3D" id="2.40.30.130">
    <property type="match status" value="1"/>
</dbReference>
<dbReference type="RefSeq" id="WP_028124557.1">
    <property type="nucleotide sequence ID" value="NZ_CP024964.1"/>
</dbReference>
<evidence type="ECO:0000259" key="16">
    <source>
        <dbReference type="PROSITE" id="PS50860"/>
    </source>
</evidence>
<feature type="binding site" evidence="14">
    <location>
        <position position="681"/>
    </location>
    <ligand>
        <name>Zn(2+)</name>
        <dbReference type="ChEBI" id="CHEBI:29105"/>
    </ligand>
</feature>
<dbReference type="SUPFAM" id="SSF50447">
    <property type="entry name" value="Translation proteins"/>
    <property type="match status" value="1"/>
</dbReference>
<comment type="domain">
    <text evidence="14">Consists of three domains; the N-terminal catalytic domain, the editing domain and the C-terminal C-Ala domain. The editing domain removes incorrectly charged amino acids, while the C-Ala domain, along with tRNA(Ala), serves as a bridge to cooperatively bring together the editing and aminoacylation centers thus stimulating deacylation of misacylated tRNAs.</text>
</comment>
<evidence type="ECO:0000256" key="13">
    <source>
        <dbReference type="ARBA" id="ARBA00048300"/>
    </source>
</evidence>
<comment type="function">
    <text evidence="12 14">Catalyzes the attachment of alanine to tRNA(Ala) in a two-step reaction: alanine is first activated by ATP to form Ala-AMP and then transferred to the acceptor end of tRNA(Ala). Also edits incorrectly charged Ser-tRNA(Ala) and Gly-tRNA(Ala) via its editing domain.</text>
</comment>
<evidence type="ECO:0000256" key="7">
    <source>
        <dbReference type="ARBA" id="ARBA00022833"/>
    </source>
</evidence>
<dbReference type="PANTHER" id="PTHR11777:SF9">
    <property type="entry name" value="ALANINE--TRNA LIGASE, CYTOPLASMIC"/>
    <property type="match status" value="1"/>
</dbReference>
<dbReference type="SUPFAM" id="SSF101353">
    <property type="entry name" value="Putative anticodon-binding domain of alanyl-tRNA synthetase (AlaRS)"/>
    <property type="match status" value="1"/>
</dbReference>
<dbReference type="GO" id="GO:0004813">
    <property type="term" value="F:alanine-tRNA ligase activity"/>
    <property type="evidence" value="ECO:0007669"/>
    <property type="project" value="UniProtKB-UniRule"/>
</dbReference>
<keyword evidence="5 14" id="KW-0479">Metal-binding</keyword>
<feature type="coiled-coil region" evidence="15">
    <location>
        <begin position="766"/>
        <end position="793"/>
    </location>
</feature>
<keyword evidence="18" id="KW-1185">Reference proteome</keyword>
<keyword evidence="9 14" id="KW-0694">RNA-binding</keyword>
<dbReference type="GO" id="GO:0008270">
    <property type="term" value="F:zinc ion binding"/>
    <property type="evidence" value="ECO:0007669"/>
    <property type="project" value="UniProtKB-UniRule"/>
</dbReference>
<dbReference type="InterPro" id="IPR023033">
    <property type="entry name" value="Ala_tRNA_ligase_euk/bac"/>
</dbReference>
<keyword evidence="4 14" id="KW-0436">Ligase</keyword>
<dbReference type="FunFam" id="3.30.980.10:FF:000004">
    <property type="entry name" value="Alanine--tRNA ligase, cytoplasmic"/>
    <property type="match status" value="1"/>
</dbReference>
<dbReference type="InterPro" id="IPR050058">
    <property type="entry name" value="Ala-tRNA_ligase"/>
</dbReference>
<evidence type="ECO:0000256" key="9">
    <source>
        <dbReference type="ARBA" id="ARBA00022884"/>
    </source>
</evidence>
<evidence type="ECO:0000256" key="15">
    <source>
        <dbReference type="SAM" id="Coils"/>
    </source>
</evidence>
<dbReference type="GO" id="GO:0005829">
    <property type="term" value="C:cytosol"/>
    <property type="evidence" value="ECO:0007669"/>
    <property type="project" value="TreeGrafter"/>
</dbReference>
<dbReference type="SUPFAM" id="SSF55186">
    <property type="entry name" value="ThrRS/AlaRS common domain"/>
    <property type="match status" value="1"/>
</dbReference>
<dbReference type="AlphaFoldDB" id="A0A2K8NX12"/>
<evidence type="ECO:0000256" key="2">
    <source>
        <dbReference type="ARBA" id="ARBA00022490"/>
    </source>
</evidence>
<dbReference type="Pfam" id="PF07973">
    <property type="entry name" value="tRNA_SAD"/>
    <property type="match status" value="1"/>
</dbReference>
<dbReference type="OrthoDB" id="9803884at2"/>
<evidence type="ECO:0000256" key="14">
    <source>
        <dbReference type="HAMAP-Rule" id="MF_00036"/>
    </source>
</evidence>
<comment type="catalytic activity">
    <reaction evidence="13 14">
        <text>tRNA(Ala) + L-alanine + ATP = L-alanyl-tRNA(Ala) + AMP + diphosphate</text>
        <dbReference type="Rhea" id="RHEA:12540"/>
        <dbReference type="Rhea" id="RHEA-COMP:9657"/>
        <dbReference type="Rhea" id="RHEA-COMP:9923"/>
        <dbReference type="ChEBI" id="CHEBI:30616"/>
        <dbReference type="ChEBI" id="CHEBI:33019"/>
        <dbReference type="ChEBI" id="CHEBI:57972"/>
        <dbReference type="ChEBI" id="CHEBI:78442"/>
        <dbReference type="ChEBI" id="CHEBI:78497"/>
        <dbReference type="ChEBI" id="CHEBI:456215"/>
        <dbReference type="EC" id="6.1.1.7"/>
    </reaction>
</comment>
<dbReference type="FunFam" id="3.30.930.10:FF:000046">
    <property type="entry name" value="Alanine--tRNA ligase"/>
    <property type="match status" value="1"/>
</dbReference>
<dbReference type="EC" id="6.1.1.7" evidence="14"/>
<dbReference type="InterPro" id="IPR018162">
    <property type="entry name" value="Ala-tRNA-ligase_IIc_anticod-bd"/>
</dbReference>
<comment type="cofactor">
    <cofactor evidence="14">
        <name>Zn(2+)</name>
        <dbReference type="ChEBI" id="CHEBI:29105"/>
    </cofactor>
    <text evidence="14">Binds 1 zinc ion per subunit.</text>
</comment>
<evidence type="ECO:0000256" key="12">
    <source>
        <dbReference type="ARBA" id="ARBA00024779"/>
    </source>
</evidence>
<evidence type="ECO:0000256" key="11">
    <source>
        <dbReference type="ARBA" id="ARBA00023146"/>
    </source>
</evidence>
<organism evidence="17 18">
    <name type="scientific">Mesoplasma melaleucae</name>
    <dbReference type="NCBI Taxonomy" id="81459"/>
    <lineage>
        <taxon>Bacteria</taxon>
        <taxon>Bacillati</taxon>
        <taxon>Mycoplasmatota</taxon>
        <taxon>Mollicutes</taxon>
        <taxon>Entomoplasmatales</taxon>
        <taxon>Entomoplasmataceae</taxon>
        <taxon>Mesoplasma</taxon>
    </lineage>
</organism>
<feature type="coiled-coil region" evidence="15">
    <location>
        <begin position="428"/>
        <end position="455"/>
    </location>
</feature>
<dbReference type="InterPro" id="IPR002318">
    <property type="entry name" value="Ala-tRNA-lgiase_IIc"/>
</dbReference>
<dbReference type="SMART" id="SM00863">
    <property type="entry name" value="tRNA_SAD"/>
    <property type="match status" value="1"/>
</dbReference>
<evidence type="ECO:0000313" key="17">
    <source>
        <dbReference type="EMBL" id="ATZ18317.1"/>
    </source>
</evidence>
<comment type="subcellular location">
    <subcellularLocation>
        <location evidence="14">Cytoplasm</location>
    </subcellularLocation>
</comment>
<protein>
    <recommendedName>
        <fullName evidence="14">Alanine--tRNA ligase</fullName>
        <ecNumber evidence="14">6.1.1.7</ecNumber>
    </recommendedName>
    <alternativeName>
        <fullName evidence="14">Alanyl-tRNA synthetase</fullName>
        <shortName evidence="14">AlaRS</shortName>
    </alternativeName>
</protein>
<dbReference type="Gene3D" id="3.10.310.40">
    <property type="match status" value="1"/>
</dbReference>
<dbReference type="EMBL" id="CP024964">
    <property type="protein sequence ID" value="ATZ18317.1"/>
    <property type="molecule type" value="Genomic_DNA"/>
</dbReference>
<dbReference type="GO" id="GO:0005524">
    <property type="term" value="F:ATP binding"/>
    <property type="evidence" value="ECO:0007669"/>
    <property type="project" value="UniProtKB-UniRule"/>
</dbReference>
<dbReference type="Gene3D" id="3.30.930.10">
    <property type="entry name" value="Bira Bifunctional Protein, Domain 2"/>
    <property type="match status" value="1"/>
</dbReference>
<keyword evidence="11 14" id="KW-0030">Aminoacyl-tRNA synthetase</keyword>
<evidence type="ECO:0000256" key="5">
    <source>
        <dbReference type="ARBA" id="ARBA00022723"/>
    </source>
</evidence>
<dbReference type="Pfam" id="PF01411">
    <property type="entry name" value="tRNA-synt_2c"/>
    <property type="match status" value="1"/>
</dbReference>
<proteinExistence type="inferred from homology"/>
<accession>A0A2K8NX12</accession>
<dbReference type="NCBIfam" id="TIGR00344">
    <property type="entry name" value="alaS"/>
    <property type="match status" value="1"/>
</dbReference>
<dbReference type="HAMAP" id="MF_00036_B">
    <property type="entry name" value="Ala_tRNA_synth_B"/>
    <property type="match status" value="1"/>
</dbReference>
<evidence type="ECO:0000256" key="1">
    <source>
        <dbReference type="ARBA" id="ARBA00008226"/>
    </source>
</evidence>
<dbReference type="InterPro" id="IPR018165">
    <property type="entry name" value="Ala-tRNA-synth_IIc_core"/>
</dbReference>
<dbReference type="InterPro" id="IPR045864">
    <property type="entry name" value="aa-tRNA-synth_II/BPL/LPL"/>
</dbReference>
<keyword evidence="10 14" id="KW-0648">Protein biosynthesis</keyword>
<evidence type="ECO:0000256" key="10">
    <source>
        <dbReference type="ARBA" id="ARBA00022917"/>
    </source>
</evidence>
<comment type="similarity">
    <text evidence="1 14">Belongs to the class-II aminoacyl-tRNA synthetase family.</text>
</comment>
<reference evidence="17 18" key="1">
    <citation type="submission" date="2017-11" db="EMBL/GenBank/DDBJ databases">
        <title>Genome sequence of Entomoplasma melaleucae M1 (ATCC 49191).</title>
        <authorList>
            <person name="Lo W.-S."/>
            <person name="Gasparich G.E."/>
            <person name="Kuo C.-H."/>
        </authorList>
    </citation>
    <scope>NUCLEOTIDE SEQUENCE [LARGE SCALE GENOMIC DNA]</scope>
    <source>
        <strain evidence="17 18">M1</strain>
    </source>
</reference>
<dbReference type="PROSITE" id="PS50860">
    <property type="entry name" value="AA_TRNA_LIGASE_II_ALA"/>
    <property type="match status" value="1"/>
</dbReference>
<dbReference type="STRING" id="1408435.GCA_000685885_01379"/>
<feature type="binding site" evidence="14">
    <location>
        <position position="574"/>
    </location>
    <ligand>
        <name>Zn(2+)</name>
        <dbReference type="ChEBI" id="CHEBI:29105"/>
    </ligand>
</feature>
<dbReference type="PANTHER" id="PTHR11777">
    <property type="entry name" value="ALANYL-TRNA SYNTHETASE"/>
    <property type="match status" value="1"/>
</dbReference>
<evidence type="ECO:0000256" key="6">
    <source>
        <dbReference type="ARBA" id="ARBA00022741"/>
    </source>
</evidence>
<evidence type="ECO:0000256" key="3">
    <source>
        <dbReference type="ARBA" id="ARBA00022555"/>
    </source>
</evidence>
<dbReference type="GO" id="GO:0000049">
    <property type="term" value="F:tRNA binding"/>
    <property type="evidence" value="ECO:0007669"/>
    <property type="project" value="UniProtKB-KW"/>
</dbReference>
<dbReference type="InterPro" id="IPR018164">
    <property type="entry name" value="Ala-tRNA-synth_IIc_N"/>
</dbReference>
<keyword evidence="6 14" id="KW-0547">Nucleotide-binding</keyword>
<keyword evidence="15" id="KW-0175">Coiled coil</keyword>